<name>A0AAF0IJX8_9EURO</name>
<dbReference type="EMBL" id="CP120628">
    <property type="protein sequence ID" value="WEW57239.1"/>
    <property type="molecule type" value="Genomic_DNA"/>
</dbReference>
<keyword evidence="4" id="KW-0175">Coiled coil</keyword>
<keyword evidence="2" id="KW-0158">Chromosome</keyword>
<dbReference type="InterPro" id="IPR012340">
    <property type="entry name" value="NA-bd_OB-fold"/>
</dbReference>
<organism evidence="6 7">
    <name type="scientific">Emydomyces testavorans</name>
    <dbReference type="NCBI Taxonomy" id="2070801"/>
    <lineage>
        <taxon>Eukaryota</taxon>
        <taxon>Fungi</taxon>
        <taxon>Dikarya</taxon>
        <taxon>Ascomycota</taxon>
        <taxon>Pezizomycotina</taxon>
        <taxon>Eurotiomycetes</taxon>
        <taxon>Eurotiomycetidae</taxon>
        <taxon>Onygenales</taxon>
        <taxon>Nannizziopsiaceae</taxon>
        <taxon>Emydomyces</taxon>
    </lineage>
</organism>
<comment type="subcellular location">
    <subcellularLocation>
        <location evidence="1">Chromosome</location>
        <location evidence="1">Telomere</location>
    </subcellularLocation>
</comment>
<feature type="domain" description="CST complex subunit Stn1 N-terminal" evidence="5">
    <location>
        <begin position="47"/>
        <end position="94"/>
    </location>
</feature>
<protein>
    <recommendedName>
        <fullName evidence="5">CST complex subunit Stn1 N-terminal domain-containing protein</fullName>
    </recommendedName>
</protein>
<dbReference type="AlphaFoldDB" id="A0AAF0IJX8"/>
<evidence type="ECO:0000256" key="3">
    <source>
        <dbReference type="ARBA" id="ARBA00022895"/>
    </source>
</evidence>
<evidence type="ECO:0000259" key="5">
    <source>
        <dbReference type="Pfam" id="PF10451"/>
    </source>
</evidence>
<keyword evidence="3" id="KW-0779">Telomere</keyword>
<evidence type="ECO:0000313" key="7">
    <source>
        <dbReference type="Proteomes" id="UP001219355"/>
    </source>
</evidence>
<gene>
    <name evidence="6" type="ORF">PRK78_002704</name>
</gene>
<evidence type="ECO:0000256" key="1">
    <source>
        <dbReference type="ARBA" id="ARBA00004574"/>
    </source>
</evidence>
<evidence type="ECO:0000256" key="4">
    <source>
        <dbReference type="SAM" id="Coils"/>
    </source>
</evidence>
<dbReference type="Pfam" id="PF10451">
    <property type="entry name" value="Stn1"/>
    <property type="match status" value="1"/>
</dbReference>
<evidence type="ECO:0000256" key="2">
    <source>
        <dbReference type="ARBA" id="ARBA00022454"/>
    </source>
</evidence>
<evidence type="ECO:0000313" key="6">
    <source>
        <dbReference type="EMBL" id="WEW57239.1"/>
    </source>
</evidence>
<dbReference type="Proteomes" id="UP001219355">
    <property type="component" value="Chromosome 2"/>
</dbReference>
<dbReference type="SUPFAM" id="SSF50249">
    <property type="entry name" value="Nucleic acid-binding proteins"/>
    <property type="match status" value="1"/>
</dbReference>
<sequence>MAAEDAPLKTTYYPPYCHKAAPTYFTWVKLGAADVHRLTQPKEFAGQNIYFYNNHPIQYLCLAGVIVSRDEQARRTILVLDDSTGFTIEVVCSKPPPPLQPRPQTAAVSLTPTTAQTLTPSSSIHNGANSLPITHIASTTRTPLDINPLRAGSVAKLKGTITRFRGMLQLHLERYTLLRETSAEVRFWEEKMRFFVEVLCVPWVLSVEERERLRWEDVREEEMKRRKKVVREARRERRERKMVEREERDRLRIERRYAREEVLRTKYGERCRAENRAFRDEKRRR</sequence>
<proteinExistence type="predicted"/>
<dbReference type="InterPro" id="IPR018856">
    <property type="entry name" value="Stn1_N"/>
</dbReference>
<dbReference type="GO" id="GO:0000781">
    <property type="term" value="C:chromosome, telomeric region"/>
    <property type="evidence" value="ECO:0007669"/>
    <property type="project" value="UniProtKB-SubCell"/>
</dbReference>
<accession>A0AAF0IJX8</accession>
<keyword evidence="7" id="KW-1185">Reference proteome</keyword>
<reference evidence="6" key="1">
    <citation type="submission" date="2023-03" db="EMBL/GenBank/DDBJ databases">
        <title>Emydomyces testavorans Genome Sequence.</title>
        <authorList>
            <person name="Hoyer L."/>
        </authorList>
    </citation>
    <scope>NUCLEOTIDE SEQUENCE</scope>
    <source>
        <strain evidence="6">16-2883</strain>
    </source>
</reference>
<dbReference type="Gene3D" id="2.40.50.140">
    <property type="entry name" value="Nucleic acid-binding proteins"/>
    <property type="match status" value="1"/>
</dbReference>
<feature type="coiled-coil region" evidence="4">
    <location>
        <begin position="219"/>
        <end position="246"/>
    </location>
</feature>